<evidence type="ECO:0000256" key="1">
    <source>
        <dbReference type="SAM" id="MobiDB-lite"/>
    </source>
</evidence>
<organism evidence="3 4">
    <name type="scientific">Streptomyces hebeiensis</name>
    <dbReference type="NCBI Taxonomy" id="229486"/>
    <lineage>
        <taxon>Bacteria</taxon>
        <taxon>Bacillati</taxon>
        <taxon>Actinomycetota</taxon>
        <taxon>Actinomycetes</taxon>
        <taxon>Kitasatosporales</taxon>
        <taxon>Streptomycetaceae</taxon>
        <taxon>Streptomyces</taxon>
    </lineage>
</organism>
<feature type="compositionally biased region" description="Pro residues" evidence="1">
    <location>
        <begin position="1"/>
        <end position="12"/>
    </location>
</feature>
<evidence type="ECO:0000313" key="4">
    <source>
        <dbReference type="Proteomes" id="UP001501371"/>
    </source>
</evidence>
<keyword evidence="4" id="KW-1185">Reference proteome</keyword>
<name>A0ABP4F765_9ACTN</name>
<feature type="transmembrane region" description="Helical" evidence="2">
    <location>
        <begin position="156"/>
        <end position="179"/>
    </location>
</feature>
<feature type="transmembrane region" description="Helical" evidence="2">
    <location>
        <begin position="230"/>
        <end position="251"/>
    </location>
</feature>
<reference evidence="4" key="1">
    <citation type="journal article" date="2019" name="Int. J. Syst. Evol. Microbiol.">
        <title>The Global Catalogue of Microorganisms (GCM) 10K type strain sequencing project: providing services to taxonomists for standard genome sequencing and annotation.</title>
        <authorList>
            <consortium name="The Broad Institute Genomics Platform"/>
            <consortium name="The Broad Institute Genome Sequencing Center for Infectious Disease"/>
            <person name="Wu L."/>
            <person name="Ma J."/>
        </authorList>
    </citation>
    <scope>NUCLEOTIDE SEQUENCE [LARGE SCALE GENOMIC DNA]</scope>
    <source>
        <strain evidence="4">JCM 12696</strain>
    </source>
</reference>
<feature type="transmembrane region" description="Helical" evidence="2">
    <location>
        <begin position="49"/>
        <end position="69"/>
    </location>
</feature>
<dbReference type="RefSeq" id="WP_344271783.1">
    <property type="nucleotide sequence ID" value="NZ_BAAAKV010000009.1"/>
</dbReference>
<feature type="transmembrane region" description="Helical" evidence="2">
    <location>
        <begin position="328"/>
        <end position="345"/>
    </location>
</feature>
<feature type="compositionally biased region" description="Pro residues" evidence="1">
    <location>
        <begin position="20"/>
        <end position="32"/>
    </location>
</feature>
<protein>
    <recommendedName>
        <fullName evidence="5">ABC transporter permease</fullName>
    </recommendedName>
</protein>
<sequence>MSTPTLRPPAPGDPASGNPAPRPPAPGGPAPGGPALRGPVLVTVRLHRLTLWALPALLVLAAAFMFYQWRHTTTVAADFAGTGCSVERTTQACGDTVRYFVDSLSDLRRYLEYAGLALLVLPGLVGAFVAGPVIARELESGTYKLAWTQSVSPARWLAARLAVPTLWAVVLLSVAVVLFRWAQATVPAGLYPLNWYDRLGFTGLGPLPVAYALFGIAVGALIGLLVRRTVVAMSLALLTVGSVLALFNQYLRSRLWPTVTVEGKRQYFEENAWVVQQGAVTPSGRRASYNECLPIGPSPCADSGGGLTHFVDYHPAAHFWPLQLVETGIVLALAAVAAFAAFRIVRRLG</sequence>
<proteinExistence type="predicted"/>
<gene>
    <name evidence="3" type="ORF">GCM10009654_14400</name>
</gene>
<evidence type="ECO:0008006" key="5">
    <source>
        <dbReference type="Google" id="ProtNLM"/>
    </source>
</evidence>
<evidence type="ECO:0000313" key="3">
    <source>
        <dbReference type="EMBL" id="GAA1159351.1"/>
    </source>
</evidence>
<dbReference type="EMBL" id="BAAAKV010000009">
    <property type="protein sequence ID" value="GAA1159351.1"/>
    <property type="molecule type" value="Genomic_DNA"/>
</dbReference>
<accession>A0ABP4F765</accession>
<keyword evidence="2" id="KW-0472">Membrane</keyword>
<feature type="region of interest" description="Disordered" evidence="1">
    <location>
        <begin position="1"/>
        <end position="32"/>
    </location>
</feature>
<feature type="transmembrane region" description="Helical" evidence="2">
    <location>
        <begin position="113"/>
        <end position="135"/>
    </location>
</feature>
<evidence type="ECO:0000256" key="2">
    <source>
        <dbReference type="SAM" id="Phobius"/>
    </source>
</evidence>
<feature type="transmembrane region" description="Helical" evidence="2">
    <location>
        <begin position="199"/>
        <end position="223"/>
    </location>
</feature>
<comment type="caution">
    <text evidence="3">The sequence shown here is derived from an EMBL/GenBank/DDBJ whole genome shotgun (WGS) entry which is preliminary data.</text>
</comment>
<keyword evidence="2" id="KW-0812">Transmembrane</keyword>
<dbReference type="Proteomes" id="UP001501371">
    <property type="component" value="Unassembled WGS sequence"/>
</dbReference>
<keyword evidence="2" id="KW-1133">Transmembrane helix</keyword>